<sequence length="542" mass="61451">MLNLAKLVATFVALFQLTNALHFYVRTGETKCFFEELQQDTLVVGRIDAYEKDEHSNEYSKNGRLKVQITIDETFDNNHRVIDQKSSPSGEFTFTSLDSGEHKFCLTPVYSDNTHNKVHRIFFDVVQGSTHDYVDSKSTKSVDDLTARVNGLYEKLDKIHWEQETMREREALFRDQSESTNSRVVKWSIMRFSIFSAKMTTEDDLRRKIELLELENERLKKTSSEGTHPYSKVDGWFSLDEYKRYGRQMIVPEFGSLESQKKLKSSKVLVVGTGGLGSPALEYLSAAGVGTIGIVDDDVVDTSNLHRQVIHQTGAVGTYKCESARYFITRINPHVQITTYPIRLSNDNAFEVISKYDLVLDCTDHPAVRYLINDVCVILGKTIVSGSGLKSDGQFTILNFENEGPCYRCFYPQPPSPSSVTSCADGGVIGPAIGMVGVAMAMETIKIITRYYTKKNFSPFLSSYSAYPYQQIRRFKMRPRQQNCLVCGANKEVTKEKIESGQIDYVSFCGKVIYEPLEQEYRISVADYNALSKTDSDHTNIR</sequence>
<feature type="signal peptide" evidence="9">
    <location>
        <begin position="1"/>
        <end position="20"/>
    </location>
</feature>
<evidence type="ECO:0000256" key="5">
    <source>
        <dbReference type="ARBA" id="ARBA00022695"/>
    </source>
</evidence>
<dbReference type="GO" id="GO:0042292">
    <property type="term" value="F:URM1 activating enzyme activity"/>
    <property type="evidence" value="ECO:0007669"/>
    <property type="project" value="TreeGrafter"/>
</dbReference>
<dbReference type="FunFam" id="3.40.50.720:FF:000033">
    <property type="entry name" value="Adenylyltransferase and sulfurtransferase MOCS3"/>
    <property type="match status" value="1"/>
</dbReference>
<keyword evidence="5" id="KW-0548">Nucleotidyltransferase</keyword>
<keyword evidence="4" id="KW-0819">tRNA processing</keyword>
<dbReference type="SUPFAM" id="SSF69572">
    <property type="entry name" value="Activating enzymes of the ubiquitin-like proteins"/>
    <property type="match status" value="1"/>
</dbReference>
<dbReference type="EMBL" id="JAIHNG010000130">
    <property type="protein sequence ID" value="KAI5955475.1"/>
    <property type="molecule type" value="Genomic_DNA"/>
</dbReference>
<dbReference type="GO" id="GO:0005524">
    <property type="term" value="F:ATP binding"/>
    <property type="evidence" value="ECO:0007669"/>
    <property type="project" value="UniProtKB-KW"/>
</dbReference>
<comment type="subcellular location">
    <subcellularLocation>
        <location evidence="1">Cytoplasm</location>
        <location evidence="1">Cytosol</location>
    </subcellularLocation>
</comment>
<dbReference type="GO" id="GO:0005829">
    <property type="term" value="C:cytosol"/>
    <property type="evidence" value="ECO:0007669"/>
    <property type="project" value="UniProtKB-SubCell"/>
</dbReference>
<feature type="chain" id="PRO_5042208217" evidence="9">
    <location>
        <begin position="21"/>
        <end position="542"/>
    </location>
</feature>
<evidence type="ECO:0000256" key="7">
    <source>
        <dbReference type="ARBA" id="ARBA00022786"/>
    </source>
</evidence>
<keyword evidence="8" id="KW-0067">ATP-binding</keyword>
<dbReference type="Proteomes" id="UP001204833">
    <property type="component" value="Unassembled WGS sequence"/>
</dbReference>
<protein>
    <submittedName>
        <fullName evidence="11">CnxF</fullName>
    </submittedName>
</protein>
<keyword evidence="7" id="KW-0833">Ubl conjugation pathway</keyword>
<dbReference type="GO" id="GO:0016779">
    <property type="term" value="F:nucleotidyltransferase activity"/>
    <property type="evidence" value="ECO:0007669"/>
    <property type="project" value="UniProtKB-KW"/>
</dbReference>
<proteinExistence type="predicted"/>
<dbReference type="Gene3D" id="3.40.50.720">
    <property type="entry name" value="NAD(P)-binding Rossmann-like Domain"/>
    <property type="match status" value="1"/>
</dbReference>
<evidence type="ECO:0000256" key="9">
    <source>
        <dbReference type="SAM" id="SignalP"/>
    </source>
</evidence>
<dbReference type="InterPro" id="IPR045886">
    <property type="entry name" value="ThiF/MoeB/HesA"/>
</dbReference>
<keyword evidence="3" id="KW-0808">Transferase</keyword>
<keyword evidence="2" id="KW-0963">Cytoplasm</keyword>
<evidence type="ECO:0000313" key="11">
    <source>
        <dbReference type="EMBL" id="KAI5955475.1"/>
    </source>
</evidence>
<evidence type="ECO:0000256" key="4">
    <source>
        <dbReference type="ARBA" id="ARBA00022694"/>
    </source>
</evidence>
<dbReference type="PROSITE" id="PS50866">
    <property type="entry name" value="GOLD"/>
    <property type="match status" value="1"/>
</dbReference>
<evidence type="ECO:0000256" key="1">
    <source>
        <dbReference type="ARBA" id="ARBA00004514"/>
    </source>
</evidence>
<keyword evidence="6" id="KW-0547">Nucleotide-binding</keyword>
<keyword evidence="12" id="KW-1185">Reference proteome</keyword>
<dbReference type="InterPro" id="IPR009038">
    <property type="entry name" value="GOLD_dom"/>
</dbReference>
<keyword evidence="9" id="KW-0732">Signal</keyword>
<accession>A0AAD5FXP0</accession>
<evidence type="ECO:0000256" key="8">
    <source>
        <dbReference type="ARBA" id="ARBA00022840"/>
    </source>
</evidence>
<dbReference type="GO" id="GO:0002143">
    <property type="term" value="P:tRNA wobble position uridine thiolation"/>
    <property type="evidence" value="ECO:0007669"/>
    <property type="project" value="TreeGrafter"/>
</dbReference>
<dbReference type="GO" id="GO:0032447">
    <property type="term" value="P:protein urmylation"/>
    <property type="evidence" value="ECO:0007669"/>
    <property type="project" value="TreeGrafter"/>
</dbReference>
<dbReference type="RefSeq" id="XP_051607818.1">
    <property type="nucleotide sequence ID" value="XM_051753044.1"/>
</dbReference>
<dbReference type="GO" id="GO:0004792">
    <property type="term" value="F:thiosulfate-cyanide sulfurtransferase activity"/>
    <property type="evidence" value="ECO:0007669"/>
    <property type="project" value="TreeGrafter"/>
</dbReference>
<dbReference type="AlphaFoldDB" id="A0AAD5FXP0"/>
<dbReference type="SMART" id="SM01190">
    <property type="entry name" value="EMP24_GP25L"/>
    <property type="match status" value="1"/>
</dbReference>
<evidence type="ECO:0000256" key="2">
    <source>
        <dbReference type="ARBA" id="ARBA00022490"/>
    </source>
</evidence>
<evidence type="ECO:0000259" key="10">
    <source>
        <dbReference type="PROSITE" id="PS50866"/>
    </source>
</evidence>
<evidence type="ECO:0000256" key="3">
    <source>
        <dbReference type="ARBA" id="ARBA00022679"/>
    </source>
</evidence>
<organism evidence="11 12">
    <name type="scientific">Candida theae</name>
    <dbReference type="NCBI Taxonomy" id="1198502"/>
    <lineage>
        <taxon>Eukaryota</taxon>
        <taxon>Fungi</taxon>
        <taxon>Dikarya</taxon>
        <taxon>Ascomycota</taxon>
        <taxon>Saccharomycotina</taxon>
        <taxon>Pichiomycetes</taxon>
        <taxon>Debaryomycetaceae</taxon>
        <taxon>Candida/Lodderomyces clade</taxon>
        <taxon>Candida</taxon>
    </lineage>
</organism>
<name>A0AAD5FXP0_9ASCO</name>
<gene>
    <name evidence="11" type="ORF">KGF57_003607</name>
</gene>
<evidence type="ECO:0000313" key="12">
    <source>
        <dbReference type="Proteomes" id="UP001204833"/>
    </source>
</evidence>
<dbReference type="InterPro" id="IPR035985">
    <property type="entry name" value="Ubiquitin-activating_enz"/>
</dbReference>
<dbReference type="InterPro" id="IPR000594">
    <property type="entry name" value="ThiF_NAD_FAD-bd"/>
</dbReference>
<reference evidence="11 12" key="1">
    <citation type="journal article" date="2022" name="DNA Res.">
        <title>Genome analysis of five recently described species of the CUG-Ser clade uncovers Candida theae as a new hybrid lineage with pathogenic potential in the Candida parapsilosis species complex.</title>
        <authorList>
            <person name="Mixao V."/>
            <person name="Del Olmo V."/>
            <person name="Hegedusova E."/>
            <person name="Saus E."/>
            <person name="Pryszcz L."/>
            <person name="Cillingova A."/>
            <person name="Nosek J."/>
            <person name="Gabaldon T."/>
        </authorList>
    </citation>
    <scope>NUCLEOTIDE SEQUENCE [LARGE SCALE GENOMIC DNA]</scope>
    <source>
        <strain evidence="11 12">CBS 12239</strain>
    </source>
</reference>
<dbReference type="PANTHER" id="PTHR10953:SF102">
    <property type="entry name" value="ADENYLYLTRANSFERASE AND SULFURTRANSFERASE MOCS3"/>
    <property type="match status" value="1"/>
</dbReference>
<dbReference type="Pfam" id="PF00899">
    <property type="entry name" value="ThiF"/>
    <property type="match status" value="1"/>
</dbReference>
<dbReference type="CDD" id="cd00757">
    <property type="entry name" value="ThiF_MoeB_HesA_family"/>
    <property type="match status" value="1"/>
</dbReference>
<dbReference type="PANTHER" id="PTHR10953">
    <property type="entry name" value="UBIQUITIN-ACTIVATING ENZYME E1"/>
    <property type="match status" value="1"/>
</dbReference>
<feature type="domain" description="GOLD" evidence="10">
    <location>
        <begin position="30"/>
        <end position="127"/>
    </location>
</feature>
<comment type="caution">
    <text evidence="11">The sequence shown here is derived from an EMBL/GenBank/DDBJ whole genome shotgun (WGS) entry which is preliminary data.</text>
</comment>
<dbReference type="GeneID" id="76151665"/>
<evidence type="ECO:0000256" key="6">
    <source>
        <dbReference type="ARBA" id="ARBA00022741"/>
    </source>
</evidence>
<dbReference type="Pfam" id="PF01105">
    <property type="entry name" value="EMP24_GP25L"/>
    <property type="match status" value="1"/>
</dbReference>